<feature type="binding site" evidence="18">
    <location>
        <position position="372"/>
    </location>
    <ligand>
        <name>UDP-N-acetyl-alpha-D-glucosamine</name>
        <dbReference type="ChEBI" id="CHEBI:57705"/>
    </ligand>
</feature>
<keyword evidence="13 18" id="KW-0012">Acyltransferase</keyword>
<dbReference type="PANTHER" id="PTHR43584:SF3">
    <property type="entry name" value="BIFUNCTIONAL PROTEIN GLMU"/>
    <property type="match status" value="1"/>
</dbReference>
<comment type="similarity">
    <text evidence="2 18">In the C-terminal section; belongs to the transferase hexapeptide repeat family.</text>
</comment>
<evidence type="ECO:0000256" key="11">
    <source>
        <dbReference type="ARBA" id="ARBA00022984"/>
    </source>
</evidence>
<dbReference type="CDD" id="cd02540">
    <property type="entry name" value="GT2_GlmU_N_bac"/>
    <property type="match status" value="1"/>
</dbReference>
<feature type="binding site" evidence="18">
    <location>
        <position position="135"/>
    </location>
    <ligand>
        <name>UDP-N-acetyl-alpha-D-glucosamine</name>
        <dbReference type="ChEBI" id="CHEBI:57705"/>
    </ligand>
</feature>
<gene>
    <name evidence="18 20" type="primary">glmU</name>
    <name evidence="20" type="ORF">NB646_01925</name>
</gene>
<feature type="binding site" evidence="18">
    <location>
        <position position="222"/>
    </location>
    <ligand>
        <name>Mg(2+)</name>
        <dbReference type="ChEBI" id="CHEBI:18420"/>
    </ligand>
</feature>
<dbReference type="HAMAP" id="MF_01631">
    <property type="entry name" value="GlmU"/>
    <property type="match status" value="1"/>
</dbReference>
<evidence type="ECO:0000256" key="2">
    <source>
        <dbReference type="ARBA" id="ARBA00007707"/>
    </source>
</evidence>
<feature type="binding site" evidence="18">
    <location>
        <begin position="381"/>
        <end position="382"/>
    </location>
    <ligand>
        <name>acetyl-CoA</name>
        <dbReference type="ChEBI" id="CHEBI:57288"/>
    </ligand>
</feature>
<protein>
    <recommendedName>
        <fullName evidence="18">Bifunctional protein GlmU</fullName>
    </recommendedName>
    <domain>
        <recommendedName>
            <fullName evidence="18">UDP-N-acetylglucosamine pyrophosphorylase</fullName>
            <ecNumber evidence="18">2.7.7.23</ecNumber>
        </recommendedName>
        <alternativeName>
            <fullName evidence="18">N-acetylglucosamine-1-phosphate uridyltransferase</fullName>
        </alternativeName>
    </domain>
    <domain>
        <recommendedName>
            <fullName evidence="18">Glucosamine-1-phosphate N-acetyltransferase</fullName>
            <ecNumber evidence="18">2.3.1.157</ecNumber>
        </recommendedName>
    </domain>
</protein>
<feature type="binding site" evidence="18">
    <location>
        <position position="361"/>
    </location>
    <ligand>
        <name>UDP-N-acetyl-alpha-D-glucosamine</name>
        <dbReference type="ChEBI" id="CHEBI:57705"/>
    </ligand>
</feature>
<evidence type="ECO:0000256" key="4">
    <source>
        <dbReference type="ARBA" id="ARBA00022490"/>
    </source>
</evidence>
<feature type="binding site" evidence="18">
    <location>
        <position position="71"/>
    </location>
    <ligand>
        <name>UDP-N-acetyl-alpha-D-glucosamine</name>
        <dbReference type="ChEBI" id="CHEBI:57705"/>
    </ligand>
</feature>
<feature type="binding site" evidence="18">
    <location>
        <begin position="98"/>
        <end position="100"/>
    </location>
    <ligand>
        <name>UDP-N-acetyl-alpha-D-glucosamine</name>
        <dbReference type="ChEBI" id="CHEBI:57705"/>
    </ligand>
</feature>
<comment type="catalytic activity">
    <reaction evidence="15 18">
        <text>alpha-D-glucosamine 1-phosphate + acetyl-CoA = N-acetyl-alpha-D-glucosamine 1-phosphate + CoA + H(+)</text>
        <dbReference type="Rhea" id="RHEA:13725"/>
        <dbReference type="ChEBI" id="CHEBI:15378"/>
        <dbReference type="ChEBI" id="CHEBI:57287"/>
        <dbReference type="ChEBI" id="CHEBI:57288"/>
        <dbReference type="ChEBI" id="CHEBI:57776"/>
        <dbReference type="ChEBI" id="CHEBI:58516"/>
        <dbReference type="EC" id="2.3.1.157"/>
    </reaction>
</comment>
<evidence type="ECO:0000256" key="15">
    <source>
        <dbReference type="ARBA" id="ARBA00048247"/>
    </source>
</evidence>
<feature type="binding site" evidence="18">
    <location>
        <position position="149"/>
    </location>
    <ligand>
        <name>UDP-N-acetyl-alpha-D-glucosamine</name>
        <dbReference type="ChEBI" id="CHEBI:57705"/>
    </ligand>
</feature>
<dbReference type="SUPFAM" id="SSF53448">
    <property type="entry name" value="Nucleotide-diphospho-sugar transferases"/>
    <property type="match status" value="1"/>
</dbReference>
<dbReference type="GO" id="GO:0008360">
    <property type="term" value="P:regulation of cell shape"/>
    <property type="evidence" value="ECO:0007669"/>
    <property type="project" value="UniProtKB-KW"/>
</dbReference>
<dbReference type="SUPFAM" id="SSF51161">
    <property type="entry name" value="Trimeric LpxA-like enzymes"/>
    <property type="match status" value="1"/>
</dbReference>
<evidence type="ECO:0000256" key="10">
    <source>
        <dbReference type="ARBA" id="ARBA00022960"/>
    </source>
</evidence>
<evidence type="ECO:0000256" key="14">
    <source>
        <dbReference type="ARBA" id="ARBA00023316"/>
    </source>
</evidence>
<dbReference type="GO" id="GO:0071555">
    <property type="term" value="P:cell wall organization"/>
    <property type="evidence" value="ECO:0007669"/>
    <property type="project" value="UniProtKB-KW"/>
</dbReference>
<feature type="binding site" evidence="18">
    <location>
        <position position="222"/>
    </location>
    <ligand>
        <name>UDP-N-acetyl-alpha-D-glucosamine</name>
        <dbReference type="ChEBI" id="CHEBI:57705"/>
    </ligand>
</feature>
<feature type="binding site" evidence="18">
    <location>
        <position position="418"/>
    </location>
    <ligand>
        <name>acetyl-CoA</name>
        <dbReference type="ChEBI" id="CHEBI:57288"/>
    </ligand>
</feature>
<dbReference type="GO" id="GO:0005737">
    <property type="term" value="C:cytoplasm"/>
    <property type="evidence" value="ECO:0007669"/>
    <property type="project" value="UniProtKB-SubCell"/>
</dbReference>
<keyword evidence="5 18" id="KW-0808">Transferase</keyword>
<dbReference type="GO" id="GO:0000902">
    <property type="term" value="P:cell morphogenesis"/>
    <property type="evidence" value="ECO:0007669"/>
    <property type="project" value="UniProtKB-UniRule"/>
</dbReference>
<keyword evidence="14 18" id="KW-0961">Cell wall biogenesis/degradation</keyword>
<feature type="binding site" evidence="18">
    <location>
        <position position="435"/>
    </location>
    <ligand>
        <name>acetyl-CoA</name>
        <dbReference type="ChEBI" id="CHEBI:57288"/>
    </ligand>
</feature>
<dbReference type="NCBIfam" id="TIGR01173">
    <property type="entry name" value="glmU"/>
    <property type="match status" value="1"/>
</dbReference>
<dbReference type="InterPro" id="IPR005882">
    <property type="entry name" value="Bifunctional_GlmU"/>
</dbReference>
<dbReference type="EMBL" id="CP098251">
    <property type="protein sequence ID" value="WAV91544.1"/>
    <property type="molecule type" value="Genomic_DNA"/>
</dbReference>
<evidence type="ECO:0000256" key="7">
    <source>
        <dbReference type="ARBA" id="ARBA00022723"/>
    </source>
</evidence>
<comment type="function">
    <text evidence="17 18">Catalyzes the last two sequential reactions in the de novo biosynthetic pathway for UDP-N-acetylglucosamine (UDP-GlcNAc). The C-terminal domain catalyzes the transfer of acetyl group from acetyl coenzyme A to glucosamine-1-phosphate (GlcN-1-P) to produce N-acetylglucosamine-1-phosphate (GlcNAc-1-P), which is converted into UDP-GlcNAc by the transfer of uridine 5-monophosphate (from uridine 5-triphosphate), a reaction catalyzed by the N-terminal domain.</text>
</comment>
<sequence length="452" mass="48610">MNIVILAAGMGKRMHSSLPKVLHLLAGKSMLEHVIATARALMPEKLVIVYGHGGEQVLRQITGPDLIFVKQEPQLGTGHAVMQAVPELDESVPTLILYGDVPLIGIESLRRLVSVAGNERLGILTVEMPDPTGYGRIIRVDGRIRRIVEQKDGREEELAVKEINTGMMVVPTALLKRWLSSLTNDNVQGEYYLTDIVSRAVSENIDIVSSQPDDISETMGVNSKKQLAKLERVYQKNIASHLLDDGVSLADPDRIDVRGSLQCGRDVFIDVNCVFEGEVTLADGVTVGPNCVVRNCLIGENAEIRPFCHLDGAKIGPGSLIGPYARLRPGAELGEEVHIGNFVEVKNSHIAAQSKANHLAYVGDSTVGSRVNIGAGAITCNYDGANKHRTVIGDDAFIGTNCELVAPVRVGSGATIGAGTTLTKDAPAGSLTISRARQTTINDWKRPVKSKK</sequence>
<comment type="pathway">
    <text evidence="18">Nucleotide-sugar biosynthesis; UDP-N-acetyl-alpha-D-glucosamine biosynthesis; N-acetyl-alpha-D-glucosamine 1-phosphate from alpha-D-glucosamine 6-phosphate (route II): step 2/2.</text>
</comment>
<dbReference type="GO" id="GO:0009252">
    <property type="term" value="P:peptidoglycan biosynthetic process"/>
    <property type="evidence" value="ECO:0007669"/>
    <property type="project" value="UniProtKB-UniRule"/>
</dbReference>
<dbReference type="Gene3D" id="3.90.550.10">
    <property type="entry name" value="Spore Coat Polysaccharide Biosynthesis Protein SpsA, Chain A"/>
    <property type="match status" value="1"/>
</dbReference>
<dbReference type="InterPro" id="IPR025877">
    <property type="entry name" value="MobA-like_NTP_Trfase"/>
</dbReference>
<dbReference type="InterPro" id="IPR011004">
    <property type="entry name" value="Trimer_LpxA-like_sf"/>
</dbReference>
<dbReference type="GO" id="GO:0009245">
    <property type="term" value="P:lipid A biosynthetic process"/>
    <property type="evidence" value="ECO:0007669"/>
    <property type="project" value="UniProtKB-UniRule"/>
</dbReference>
<feature type="binding site" evidence="18">
    <location>
        <position position="20"/>
    </location>
    <ligand>
        <name>UDP-N-acetyl-alpha-D-glucosamine</name>
        <dbReference type="ChEBI" id="CHEBI:57705"/>
    </ligand>
</feature>
<keyword evidence="4 18" id="KW-0963">Cytoplasm</keyword>
<evidence type="ECO:0000256" key="13">
    <source>
        <dbReference type="ARBA" id="ARBA00023315"/>
    </source>
</evidence>
<dbReference type="Gene3D" id="2.160.10.10">
    <property type="entry name" value="Hexapeptide repeat proteins"/>
    <property type="match status" value="1"/>
</dbReference>
<evidence type="ECO:0000256" key="8">
    <source>
        <dbReference type="ARBA" id="ARBA00022737"/>
    </source>
</evidence>
<feature type="binding site" evidence="18">
    <location>
        <begin position="6"/>
        <end position="9"/>
    </location>
    <ligand>
        <name>UDP-N-acetyl-alpha-D-glucosamine</name>
        <dbReference type="ChEBI" id="CHEBI:57705"/>
    </ligand>
</feature>
<evidence type="ECO:0000256" key="12">
    <source>
        <dbReference type="ARBA" id="ARBA00023268"/>
    </source>
</evidence>
<comment type="catalytic activity">
    <reaction evidence="16 18">
        <text>N-acetyl-alpha-D-glucosamine 1-phosphate + UTP + H(+) = UDP-N-acetyl-alpha-D-glucosamine + diphosphate</text>
        <dbReference type="Rhea" id="RHEA:13509"/>
        <dbReference type="ChEBI" id="CHEBI:15378"/>
        <dbReference type="ChEBI" id="CHEBI:33019"/>
        <dbReference type="ChEBI" id="CHEBI:46398"/>
        <dbReference type="ChEBI" id="CHEBI:57705"/>
        <dbReference type="ChEBI" id="CHEBI:57776"/>
        <dbReference type="EC" id="2.7.7.23"/>
    </reaction>
</comment>
<dbReference type="Pfam" id="PF00132">
    <property type="entry name" value="Hexapep"/>
    <property type="match status" value="2"/>
</dbReference>
<feature type="domain" description="MobA-like NTP transferase" evidence="19">
    <location>
        <begin position="4"/>
        <end position="124"/>
    </location>
</feature>
<dbReference type="AlphaFoldDB" id="A0A9E9NTR6"/>
<evidence type="ECO:0000256" key="16">
    <source>
        <dbReference type="ARBA" id="ARBA00048493"/>
    </source>
</evidence>
<evidence type="ECO:0000256" key="5">
    <source>
        <dbReference type="ARBA" id="ARBA00022679"/>
    </source>
</evidence>
<evidence type="ECO:0000259" key="19">
    <source>
        <dbReference type="Pfam" id="PF12804"/>
    </source>
</evidence>
<dbReference type="RefSeq" id="WP_269316095.1">
    <property type="nucleotide sequence ID" value="NZ_CP098251.1"/>
</dbReference>
<feature type="binding site" evidence="18">
    <location>
        <position position="346"/>
    </location>
    <ligand>
        <name>UDP-N-acetyl-alpha-D-glucosamine</name>
        <dbReference type="ChEBI" id="CHEBI:57705"/>
    </ligand>
</feature>
<evidence type="ECO:0000256" key="1">
    <source>
        <dbReference type="ARBA" id="ARBA00004496"/>
    </source>
</evidence>
<proteinExistence type="inferred from homology"/>
<keyword evidence="7 18" id="KW-0479">Metal-binding</keyword>
<dbReference type="Pfam" id="PF12804">
    <property type="entry name" value="NTP_transf_3"/>
    <property type="match status" value="1"/>
</dbReference>
<name>A0A9E9NTR6_9BURK</name>
<feature type="binding site" evidence="18">
    <location>
        <begin position="76"/>
        <end position="77"/>
    </location>
    <ligand>
        <name>UDP-N-acetyl-alpha-D-glucosamine</name>
        <dbReference type="ChEBI" id="CHEBI:57705"/>
    </ligand>
</feature>
<dbReference type="EC" id="2.3.1.157" evidence="18"/>
<organism evidence="20">
    <name type="scientific">Oxalobacter aliiformigenes</name>
    <dbReference type="NCBI Taxonomy" id="2946593"/>
    <lineage>
        <taxon>Bacteria</taxon>
        <taxon>Pseudomonadati</taxon>
        <taxon>Pseudomonadota</taxon>
        <taxon>Betaproteobacteria</taxon>
        <taxon>Burkholderiales</taxon>
        <taxon>Oxalobacteraceae</taxon>
        <taxon>Oxalobacter</taxon>
    </lineage>
</organism>
<keyword evidence="8 18" id="KW-0677">Repeat</keyword>
<dbReference type="InterPro" id="IPR001451">
    <property type="entry name" value="Hexapep"/>
</dbReference>
<dbReference type="GO" id="GO:0000287">
    <property type="term" value="F:magnesium ion binding"/>
    <property type="evidence" value="ECO:0007669"/>
    <property type="project" value="UniProtKB-UniRule"/>
</dbReference>
<comment type="cofactor">
    <cofactor evidence="18">
        <name>Mg(2+)</name>
        <dbReference type="ChEBI" id="CHEBI:18420"/>
    </cofactor>
    <text evidence="18">Binds 1 Mg(2+) ion per subunit.</text>
</comment>
<feature type="binding site" evidence="18">
    <location>
        <position position="328"/>
    </location>
    <ligand>
        <name>UDP-N-acetyl-alpha-D-glucosamine</name>
        <dbReference type="ChEBI" id="CHEBI:57705"/>
    </ligand>
</feature>
<keyword evidence="11 18" id="KW-0573">Peptidoglycan synthesis</keyword>
<comment type="caution">
    <text evidence="18">Lacks conserved residue(s) required for the propagation of feature annotation.</text>
</comment>
<dbReference type="GO" id="GO:0006048">
    <property type="term" value="P:UDP-N-acetylglucosamine biosynthetic process"/>
    <property type="evidence" value="ECO:0007669"/>
    <property type="project" value="InterPro"/>
</dbReference>
<dbReference type="EC" id="2.7.7.23" evidence="18"/>
<reference evidence="20" key="1">
    <citation type="journal article" date="2022" name="Front. Microbiol.">
        <title>New perspectives on an old grouping: The genomic and phenotypic variability of Oxalobacter formigenes and the implications for calcium oxalate stone prevention.</title>
        <authorList>
            <person name="Chmiel J.A."/>
            <person name="Carr C."/>
            <person name="Stuivenberg G.A."/>
            <person name="Venema R."/>
            <person name="Chanyi R.M."/>
            <person name="Al K.F."/>
            <person name="Giguere D."/>
            <person name="Say H."/>
            <person name="Akouris P.P."/>
            <person name="Dominguez Romero S.A."/>
            <person name="Kwong A."/>
            <person name="Tai V."/>
            <person name="Koval S.F."/>
            <person name="Razvi H."/>
            <person name="Bjazevic J."/>
            <person name="Burton J.P."/>
        </authorList>
    </citation>
    <scope>NUCLEOTIDE SEQUENCE</scope>
    <source>
        <strain evidence="20">OxK</strain>
    </source>
</reference>
<keyword evidence="6 18" id="KW-0548">Nucleotidyltransferase</keyword>
<comment type="pathway">
    <text evidence="18">Nucleotide-sugar biosynthesis; UDP-N-acetyl-alpha-D-glucosamine biosynthesis; UDP-N-acetyl-alpha-D-glucosamine from N-acetyl-alpha-D-glucosamine 1-phosphate: step 1/1.</text>
</comment>
<dbReference type="GO" id="GO:0016020">
    <property type="term" value="C:membrane"/>
    <property type="evidence" value="ECO:0007669"/>
    <property type="project" value="GOC"/>
</dbReference>
<keyword evidence="9 18" id="KW-0460">Magnesium</keyword>
<comment type="similarity">
    <text evidence="3 18">In the N-terminal section; belongs to the N-acetylglucosamine-1-phosphate uridyltransferase family.</text>
</comment>
<dbReference type="GO" id="GO:0019134">
    <property type="term" value="F:glucosamine-1-phosphate N-acetyltransferase activity"/>
    <property type="evidence" value="ECO:0007669"/>
    <property type="project" value="UniProtKB-UniRule"/>
</dbReference>
<feature type="region of interest" description="N-acetyltransferase" evidence="18">
    <location>
        <begin position="246"/>
        <end position="452"/>
    </location>
</feature>
<evidence type="ECO:0000256" key="9">
    <source>
        <dbReference type="ARBA" id="ARBA00022842"/>
    </source>
</evidence>
<dbReference type="GO" id="GO:0003977">
    <property type="term" value="F:UDP-N-acetylglucosamine diphosphorylase activity"/>
    <property type="evidence" value="ECO:0007669"/>
    <property type="project" value="UniProtKB-UniRule"/>
</dbReference>
<evidence type="ECO:0000256" key="17">
    <source>
        <dbReference type="ARBA" id="ARBA00049628"/>
    </source>
</evidence>
<dbReference type="InterPro" id="IPR050065">
    <property type="entry name" value="GlmU-like"/>
</dbReference>
<feature type="active site" description="Proton acceptor" evidence="18">
    <location>
        <position position="358"/>
    </location>
</feature>
<dbReference type="InterPro" id="IPR029044">
    <property type="entry name" value="Nucleotide-diphossugar_trans"/>
</dbReference>
<feature type="binding site" evidence="18">
    <location>
        <position position="375"/>
    </location>
    <ligand>
        <name>acetyl-CoA</name>
        <dbReference type="ChEBI" id="CHEBI:57288"/>
    </ligand>
</feature>
<keyword evidence="10 18" id="KW-0133">Cell shape</keyword>
<comment type="subunit">
    <text evidence="18">Homotrimer.</text>
</comment>
<keyword evidence="12 18" id="KW-0511">Multifunctional enzyme</keyword>
<accession>A0A9E9NTR6</accession>
<evidence type="ECO:0000256" key="3">
    <source>
        <dbReference type="ARBA" id="ARBA00007947"/>
    </source>
</evidence>
<evidence type="ECO:0000313" key="20">
    <source>
        <dbReference type="EMBL" id="WAV91544.1"/>
    </source>
</evidence>
<feature type="binding site" evidence="18">
    <location>
        <position position="164"/>
    </location>
    <ligand>
        <name>UDP-N-acetyl-alpha-D-glucosamine</name>
        <dbReference type="ChEBI" id="CHEBI:57705"/>
    </ligand>
</feature>
<evidence type="ECO:0000256" key="6">
    <source>
        <dbReference type="ARBA" id="ARBA00022695"/>
    </source>
</evidence>
<dbReference type="CDD" id="cd03353">
    <property type="entry name" value="LbH_GlmU_C"/>
    <property type="match status" value="1"/>
</dbReference>
<feature type="region of interest" description="Pyrophosphorylase" evidence="18">
    <location>
        <begin position="1"/>
        <end position="224"/>
    </location>
</feature>
<dbReference type="Proteomes" id="UP001164819">
    <property type="component" value="Chromosome"/>
</dbReference>
<feature type="binding site" evidence="18">
    <location>
        <position position="100"/>
    </location>
    <ligand>
        <name>Mg(2+)</name>
        <dbReference type="ChEBI" id="CHEBI:18420"/>
    </ligand>
</feature>
<dbReference type="PANTHER" id="PTHR43584">
    <property type="entry name" value="NUCLEOTIDYL TRANSFERASE"/>
    <property type="match status" value="1"/>
</dbReference>
<evidence type="ECO:0000256" key="18">
    <source>
        <dbReference type="HAMAP-Rule" id="MF_01631"/>
    </source>
</evidence>
<comment type="subcellular location">
    <subcellularLocation>
        <location evidence="1 18">Cytoplasm</location>
    </subcellularLocation>
</comment>
<feature type="region of interest" description="Linker" evidence="18">
    <location>
        <begin position="225"/>
        <end position="245"/>
    </location>
</feature>
<dbReference type="InterPro" id="IPR038009">
    <property type="entry name" value="GlmU_C_LbH"/>
</dbReference>
<comment type="pathway">
    <text evidence="18">Bacterial outer membrane biogenesis; LPS lipid A biosynthesis.</text>
</comment>